<dbReference type="Gene3D" id="3.40.710.10">
    <property type="entry name" value="DD-peptidase/beta-lactamase superfamily"/>
    <property type="match status" value="2"/>
</dbReference>
<organism evidence="3 4">
    <name type="scientific">Actinomyces ruminicola</name>
    <dbReference type="NCBI Taxonomy" id="332524"/>
    <lineage>
        <taxon>Bacteria</taxon>
        <taxon>Bacillati</taxon>
        <taxon>Actinomycetota</taxon>
        <taxon>Actinomycetes</taxon>
        <taxon>Actinomycetales</taxon>
        <taxon>Actinomycetaceae</taxon>
        <taxon>Actinomyces</taxon>
    </lineage>
</organism>
<dbReference type="GO" id="GO:0000270">
    <property type="term" value="P:peptidoglycan metabolic process"/>
    <property type="evidence" value="ECO:0007669"/>
    <property type="project" value="TreeGrafter"/>
</dbReference>
<dbReference type="GO" id="GO:0006508">
    <property type="term" value="P:proteolysis"/>
    <property type="evidence" value="ECO:0007669"/>
    <property type="project" value="InterPro"/>
</dbReference>
<dbReference type="InterPro" id="IPR012338">
    <property type="entry name" value="Beta-lactam/transpept-like"/>
</dbReference>
<dbReference type="RefSeq" id="WP_092606654.1">
    <property type="nucleotide sequence ID" value="NZ_FNHU01000001.1"/>
</dbReference>
<evidence type="ECO:0000313" key="4">
    <source>
        <dbReference type="Proteomes" id="UP000199671"/>
    </source>
</evidence>
<keyword evidence="3" id="KW-0121">Carboxypeptidase</keyword>
<dbReference type="Proteomes" id="UP000199671">
    <property type="component" value="Unassembled WGS sequence"/>
</dbReference>
<dbReference type="OrthoDB" id="56883at2"/>
<name>A0A1G9RMZ4_9ACTO</name>
<dbReference type="InterPro" id="IPR000667">
    <property type="entry name" value="Peptidase_S13"/>
</dbReference>
<dbReference type="PANTHER" id="PTHR30023:SF0">
    <property type="entry name" value="PENICILLIN-SENSITIVE CARBOXYPEPTIDASE A"/>
    <property type="match status" value="1"/>
</dbReference>
<accession>A0A1G9RMZ4</accession>
<dbReference type="NCBIfam" id="TIGR00666">
    <property type="entry name" value="PBP4"/>
    <property type="match status" value="1"/>
</dbReference>
<keyword evidence="2" id="KW-0378">Hydrolase</keyword>
<dbReference type="EMBL" id="FNHU01000001">
    <property type="protein sequence ID" value="SDM24521.1"/>
    <property type="molecule type" value="Genomic_DNA"/>
</dbReference>
<dbReference type="Pfam" id="PF02113">
    <property type="entry name" value="Peptidase_S13"/>
    <property type="match status" value="2"/>
</dbReference>
<dbReference type="SUPFAM" id="SSF56601">
    <property type="entry name" value="beta-lactamase/transpeptidase-like"/>
    <property type="match status" value="1"/>
</dbReference>
<dbReference type="AlphaFoldDB" id="A0A1G9RMZ4"/>
<evidence type="ECO:0000256" key="2">
    <source>
        <dbReference type="ARBA" id="ARBA00022801"/>
    </source>
</evidence>
<evidence type="ECO:0000256" key="1">
    <source>
        <dbReference type="ARBA" id="ARBA00006096"/>
    </source>
</evidence>
<protein>
    <submittedName>
        <fullName evidence="3">D-alanyl-D-alanine carboxypeptidase / D-alanyl-D-alanine-endopeptidase (Penicillin-binding protein 4)</fullName>
    </submittedName>
</protein>
<gene>
    <name evidence="3" type="ORF">SAMN04487766_10167</name>
</gene>
<sequence>MHKAQIAALTAATLVVVGAYYGLADALDLVPGVLTASPVDYAVQPFPTASAAPQEPEAASGLAADAPVPDAAELAALAETLAGDERVGEGTTGVSIVDVASGEELVDHGASTALTPASSNKVPVAWAALSLMGADHTLETRAVLDGSTVTLVGGGDVLLSEDSGDPDATVGRAGLGDLARAAAAQLKEQGITSVSVALDDTLFTGPTWNRAWADGNESWVAPIQPLMVDVTAYPSGGYPADPALEAAQTFAEHLREAGIEVTGTVSRAAAADAATEIAAVTSAPLADILAVSLKASDNTMTEVEGRLVAVAAGEEASFSGAARAVLNRLRDDGFDTSGVTLLDSCGLALGNKVPARLLAQIIARASAADAGTLGRSLMAALPVGGLDGTLDDRFIGISGAGTVRAKTGSLDTVASLTGTVVTADGRLLAFSVIVDGFAEGGLYSARVAIDDDLVSPLAACGCGG</sequence>
<dbReference type="GO" id="GO:0004185">
    <property type="term" value="F:serine-type carboxypeptidase activity"/>
    <property type="evidence" value="ECO:0007669"/>
    <property type="project" value="InterPro"/>
</dbReference>
<comment type="similarity">
    <text evidence="1">Belongs to the peptidase S13 family.</text>
</comment>
<reference evidence="3 4" key="1">
    <citation type="submission" date="2016-10" db="EMBL/GenBank/DDBJ databases">
        <authorList>
            <person name="de Groot N.N."/>
        </authorList>
    </citation>
    <scope>NUCLEOTIDE SEQUENCE [LARGE SCALE GENOMIC DNA]</scope>
    <source>
        <strain evidence="3 4">KPR-7B</strain>
    </source>
</reference>
<evidence type="ECO:0000313" key="3">
    <source>
        <dbReference type="EMBL" id="SDM24521.1"/>
    </source>
</evidence>
<dbReference type="PRINTS" id="PR00922">
    <property type="entry name" value="DADACBPTASE3"/>
</dbReference>
<keyword evidence="3" id="KW-0645">Protease</keyword>
<dbReference type="PANTHER" id="PTHR30023">
    <property type="entry name" value="D-ALANYL-D-ALANINE CARBOXYPEPTIDASE"/>
    <property type="match status" value="1"/>
</dbReference>
<proteinExistence type="inferred from homology"/>